<dbReference type="InterPro" id="IPR029063">
    <property type="entry name" value="SAM-dependent_MTases_sf"/>
</dbReference>
<dbReference type="PANTHER" id="PTHR10509:SF14">
    <property type="entry name" value="CAFFEOYL-COA O-METHYLTRANSFERASE 3-RELATED"/>
    <property type="match status" value="1"/>
</dbReference>
<sequence length="281" mass="31307">MTQDTVSQELWTKVDGYFNEMLVPEDAALEEALARSRDAGLPEIQVAPNQGKLLHLLARAQGARRILEIGTLGGYSTIWLARALPLGGRLVTLEFEPKHAEVARANLARADLDDVVQVRVGKALDLLPALATEKPEPFDLIFIDADKQSTTEYFEWALRLSRRGSLIIVDNVVRDGEVANPASVDPMVLGMRRFFARLAREPKVTATALQTVGVKRHDGLAIALVIEGQAHAGALSCPPLSRSRRARNRRWRRRVHSTRGPHAACVSRWRIRNVHIRFDLL</sequence>
<accession>A0A538U9A7</accession>
<dbReference type="EMBL" id="VBPA01000057">
    <property type="protein sequence ID" value="TMQ72481.1"/>
    <property type="molecule type" value="Genomic_DNA"/>
</dbReference>
<evidence type="ECO:0000256" key="3">
    <source>
        <dbReference type="ARBA" id="ARBA00022691"/>
    </source>
</evidence>
<name>A0A538U9A7_UNCEI</name>
<dbReference type="AlphaFoldDB" id="A0A538U9A7"/>
<protein>
    <submittedName>
        <fullName evidence="4">O-methyltransferase</fullName>
    </submittedName>
</protein>
<dbReference type="Gene3D" id="3.40.50.150">
    <property type="entry name" value="Vaccinia Virus protein VP39"/>
    <property type="match status" value="1"/>
</dbReference>
<comment type="caution">
    <text evidence="4">The sequence shown here is derived from an EMBL/GenBank/DDBJ whole genome shotgun (WGS) entry which is preliminary data.</text>
</comment>
<dbReference type="GO" id="GO:0008171">
    <property type="term" value="F:O-methyltransferase activity"/>
    <property type="evidence" value="ECO:0007669"/>
    <property type="project" value="InterPro"/>
</dbReference>
<dbReference type="PROSITE" id="PS51682">
    <property type="entry name" value="SAM_OMT_I"/>
    <property type="match status" value="1"/>
</dbReference>
<dbReference type="Pfam" id="PF01596">
    <property type="entry name" value="Methyltransf_3"/>
    <property type="match status" value="1"/>
</dbReference>
<dbReference type="Proteomes" id="UP000319836">
    <property type="component" value="Unassembled WGS sequence"/>
</dbReference>
<evidence type="ECO:0000313" key="4">
    <source>
        <dbReference type="EMBL" id="TMQ72481.1"/>
    </source>
</evidence>
<dbReference type="InterPro" id="IPR002935">
    <property type="entry name" value="SAM_O-MeTrfase"/>
</dbReference>
<gene>
    <name evidence="4" type="ORF">E6K80_02710</name>
</gene>
<keyword evidence="3" id="KW-0949">S-adenosyl-L-methionine</keyword>
<dbReference type="PANTHER" id="PTHR10509">
    <property type="entry name" value="O-METHYLTRANSFERASE-RELATED"/>
    <property type="match status" value="1"/>
</dbReference>
<dbReference type="SUPFAM" id="SSF53335">
    <property type="entry name" value="S-adenosyl-L-methionine-dependent methyltransferases"/>
    <property type="match status" value="1"/>
</dbReference>
<evidence type="ECO:0000256" key="1">
    <source>
        <dbReference type="ARBA" id="ARBA00022603"/>
    </source>
</evidence>
<dbReference type="CDD" id="cd02440">
    <property type="entry name" value="AdoMet_MTases"/>
    <property type="match status" value="1"/>
</dbReference>
<keyword evidence="2 4" id="KW-0808">Transferase</keyword>
<proteinExistence type="predicted"/>
<reference evidence="4 5" key="1">
    <citation type="journal article" date="2019" name="Nat. Microbiol.">
        <title>Mediterranean grassland soil C-N compound turnover is dependent on rainfall and depth, and is mediated by genomically divergent microorganisms.</title>
        <authorList>
            <person name="Diamond S."/>
            <person name="Andeer P.F."/>
            <person name="Li Z."/>
            <person name="Crits-Christoph A."/>
            <person name="Burstein D."/>
            <person name="Anantharaman K."/>
            <person name="Lane K.R."/>
            <person name="Thomas B.C."/>
            <person name="Pan C."/>
            <person name="Northen T.R."/>
            <person name="Banfield J.F."/>
        </authorList>
    </citation>
    <scope>NUCLEOTIDE SEQUENCE [LARGE SCALE GENOMIC DNA]</scope>
    <source>
        <strain evidence="4">WS_10</strain>
    </source>
</reference>
<dbReference type="GO" id="GO:0032259">
    <property type="term" value="P:methylation"/>
    <property type="evidence" value="ECO:0007669"/>
    <property type="project" value="UniProtKB-KW"/>
</dbReference>
<dbReference type="GO" id="GO:0008757">
    <property type="term" value="F:S-adenosylmethionine-dependent methyltransferase activity"/>
    <property type="evidence" value="ECO:0007669"/>
    <property type="project" value="TreeGrafter"/>
</dbReference>
<keyword evidence="1 4" id="KW-0489">Methyltransferase</keyword>
<dbReference type="InterPro" id="IPR050362">
    <property type="entry name" value="Cation-dep_OMT"/>
</dbReference>
<evidence type="ECO:0000256" key="2">
    <source>
        <dbReference type="ARBA" id="ARBA00022679"/>
    </source>
</evidence>
<organism evidence="4 5">
    <name type="scientific">Eiseniibacteriota bacterium</name>
    <dbReference type="NCBI Taxonomy" id="2212470"/>
    <lineage>
        <taxon>Bacteria</taxon>
        <taxon>Candidatus Eiseniibacteriota</taxon>
    </lineage>
</organism>
<evidence type="ECO:0000313" key="5">
    <source>
        <dbReference type="Proteomes" id="UP000319836"/>
    </source>
</evidence>